<accession>A0A2S8SV49</accession>
<keyword evidence="1" id="KW-1133">Transmembrane helix</keyword>
<evidence type="ECO:0000313" key="3">
    <source>
        <dbReference type="Proteomes" id="UP000237684"/>
    </source>
</evidence>
<dbReference type="Proteomes" id="UP000237684">
    <property type="component" value="Unassembled WGS sequence"/>
</dbReference>
<evidence type="ECO:0000256" key="1">
    <source>
        <dbReference type="SAM" id="Phobius"/>
    </source>
</evidence>
<dbReference type="EMBL" id="NIGF01000004">
    <property type="protein sequence ID" value="PQV64656.1"/>
    <property type="molecule type" value="Genomic_DNA"/>
</dbReference>
<name>A0A2S8SV49_9BACT</name>
<dbReference type="RefSeq" id="WP_105483032.1">
    <property type="nucleotide sequence ID" value="NZ_NIGF01000004.1"/>
</dbReference>
<evidence type="ECO:0000313" key="2">
    <source>
        <dbReference type="EMBL" id="PQV64656.1"/>
    </source>
</evidence>
<feature type="transmembrane region" description="Helical" evidence="1">
    <location>
        <begin position="60"/>
        <end position="80"/>
    </location>
</feature>
<keyword evidence="3" id="KW-1185">Reference proteome</keyword>
<gene>
    <name evidence="2" type="ORF">B1R32_104150</name>
</gene>
<proteinExistence type="predicted"/>
<dbReference type="InParanoid" id="A0A2S8SV49"/>
<keyword evidence="1" id="KW-0472">Membrane</keyword>
<protein>
    <submittedName>
        <fullName evidence="2">Uncharacterized protein</fullName>
    </submittedName>
</protein>
<dbReference type="AlphaFoldDB" id="A0A2S8SV49"/>
<reference evidence="2 3" key="1">
    <citation type="journal article" date="2018" name="Syst. Appl. Microbiol.">
        <title>Abditibacterium utsteinense sp. nov., the first cultivated member of candidate phylum FBP, isolated from ice-free Antarctic soil samples.</title>
        <authorList>
            <person name="Tahon G."/>
            <person name="Tytgat B."/>
            <person name="Lebbe L."/>
            <person name="Carlier A."/>
            <person name="Willems A."/>
        </authorList>
    </citation>
    <scope>NUCLEOTIDE SEQUENCE [LARGE SCALE GENOMIC DNA]</scope>
    <source>
        <strain evidence="2 3">LMG 29911</strain>
    </source>
</reference>
<organism evidence="2 3">
    <name type="scientific">Abditibacterium utsteinense</name>
    <dbReference type="NCBI Taxonomy" id="1960156"/>
    <lineage>
        <taxon>Bacteria</taxon>
        <taxon>Pseudomonadati</taxon>
        <taxon>Abditibacteriota</taxon>
        <taxon>Abditibacteriia</taxon>
        <taxon>Abditibacteriales</taxon>
        <taxon>Abditibacteriaceae</taxon>
        <taxon>Abditibacterium</taxon>
    </lineage>
</organism>
<sequence length="86" mass="9587">MKKYPVFAIGLVAGIISASVGFSLRFNAHELVETRTDVRDGGSSYTSTYNLYHQSVYQELGLALLVFGLALLLVVFYRWLKAELTP</sequence>
<keyword evidence="1" id="KW-0812">Transmembrane</keyword>
<comment type="caution">
    <text evidence="2">The sequence shown here is derived from an EMBL/GenBank/DDBJ whole genome shotgun (WGS) entry which is preliminary data.</text>
</comment>